<comment type="similarity">
    <text evidence="6 7">Belongs to the acetokinase family.</text>
</comment>
<dbReference type="PANTHER" id="PTHR21060:SF20">
    <property type="entry name" value="BUTYRATE KINASE 1-RELATED"/>
    <property type="match status" value="1"/>
</dbReference>
<evidence type="ECO:0000313" key="8">
    <source>
        <dbReference type="EMBL" id="MDQ0480037.1"/>
    </source>
</evidence>
<comment type="caution">
    <text evidence="8">The sequence shown here is derived from an EMBL/GenBank/DDBJ whole genome shotgun (WGS) entry which is preliminary data.</text>
</comment>
<dbReference type="EC" id="2.7.2.7" evidence="6"/>
<accession>A0ABU0JSG5</accession>
<proteinExistence type="inferred from homology"/>
<keyword evidence="4 6" id="KW-0418">Kinase</keyword>
<dbReference type="InterPro" id="IPR043129">
    <property type="entry name" value="ATPase_NBD"/>
</dbReference>
<comment type="subcellular location">
    <subcellularLocation>
        <location evidence="6">Cytoplasm</location>
    </subcellularLocation>
</comment>
<gene>
    <name evidence="6" type="primary">buk</name>
    <name evidence="8" type="ORF">QOZ93_001781</name>
</gene>
<keyword evidence="1 6" id="KW-0963">Cytoplasm</keyword>
<dbReference type="Proteomes" id="UP001224418">
    <property type="component" value="Unassembled WGS sequence"/>
</dbReference>
<keyword evidence="9" id="KW-1185">Reference proteome</keyword>
<dbReference type="NCBIfam" id="NF002834">
    <property type="entry name" value="PRK03011.1-5"/>
    <property type="match status" value="1"/>
</dbReference>
<comment type="catalytic activity">
    <reaction evidence="6">
        <text>butanoate + ATP = butanoyl phosphate + ADP</text>
        <dbReference type="Rhea" id="RHEA:13585"/>
        <dbReference type="ChEBI" id="CHEBI:17968"/>
        <dbReference type="ChEBI" id="CHEBI:30616"/>
        <dbReference type="ChEBI" id="CHEBI:58079"/>
        <dbReference type="ChEBI" id="CHEBI:456216"/>
        <dbReference type="EC" id="2.7.2.7"/>
    </reaction>
</comment>
<dbReference type="PANTHER" id="PTHR21060">
    <property type="entry name" value="ACETATE KINASE"/>
    <property type="match status" value="1"/>
</dbReference>
<dbReference type="SUPFAM" id="SSF53067">
    <property type="entry name" value="Actin-like ATPase domain"/>
    <property type="match status" value="2"/>
</dbReference>
<evidence type="ECO:0000256" key="7">
    <source>
        <dbReference type="RuleBase" id="RU003835"/>
    </source>
</evidence>
<dbReference type="NCBIfam" id="TIGR02707">
    <property type="entry name" value="butyr_kinase"/>
    <property type="match status" value="1"/>
</dbReference>
<dbReference type="Pfam" id="PF00871">
    <property type="entry name" value="Acetate_kinase"/>
    <property type="match status" value="1"/>
</dbReference>
<sequence length="360" mass="40560">MRKKRFILVINPCYEYTKVGIFNENEKQIVCESLEFKHNDIKKFYDQKDCRIKDIMLFLKQVGVSLGEVKAIAGRGGLLRPMPGGVYKITPKMVEDLRIGYAGEHVNNLGGILAYELGKKANIPSYIVDSMTIDEMLDIAKFSGLPGIKRRALSHALNIKYVANKIALKDSLNIVNTSYIVAYMGRDISVVALKNGKIIDTNNFYDESSFSMQRCGSIAPLKLIDLAFNYKGDYKSFNLELFTKSGLMSYMNTNSIEEVQKIVIEEEEKYSYILEAMAYNIAKNIGAISAALNFKADKIILTGSLSANNKITSFIEKKINFIAPVEVYKGSYEMESLAHGVVKILKGEEQYKIYENEVEL</sequence>
<dbReference type="InterPro" id="IPR011245">
    <property type="entry name" value="Butyrate_kin"/>
</dbReference>
<organism evidence="8 9">
    <name type="scientific">Hathewaya limosa</name>
    <name type="common">Clostridium limosum</name>
    <dbReference type="NCBI Taxonomy" id="1536"/>
    <lineage>
        <taxon>Bacteria</taxon>
        <taxon>Bacillati</taxon>
        <taxon>Bacillota</taxon>
        <taxon>Clostridia</taxon>
        <taxon>Eubacteriales</taxon>
        <taxon>Clostridiaceae</taxon>
        <taxon>Hathewaya</taxon>
    </lineage>
</organism>
<evidence type="ECO:0000256" key="4">
    <source>
        <dbReference type="ARBA" id="ARBA00022777"/>
    </source>
</evidence>
<dbReference type="PIRSF" id="PIRSF036458">
    <property type="entry name" value="Butyrate_kin"/>
    <property type="match status" value="1"/>
</dbReference>
<dbReference type="PRINTS" id="PR00471">
    <property type="entry name" value="ACETATEKNASE"/>
</dbReference>
<keyword evidence="2 6" id="KW-0808">Transferase</keyword>
<evidence type="ECO:0000256" key="1">
    <source>
        <dbReference type="ARBA" id="ARBA00022490"/>
    </source>
</evidence>
<dbReference type="EMBL" id="JAUSWN010000014">
    <property type="protein sequence ID" value="MDQ0480037.1"/>
    <property type="molecule type" value="Genomic_DNA"/>
</dbReference>
<evidence type="ECO:0000256" key="6">
    <source>
        <dbReference type="HAMAP-Rule" id="MF_00542"/>
    </source>
</evidence>
<name>A0ABU0JSG5_HATLI</name>
<dbReference type="HAMAP" id="MF_00542">
    <property type="entry name" value="Butyrate_kinase"/>
    <property type="match status" value="1"/>
</dbReference>
<dbReference type="RefSeq" id="WP_307355949.1">
    <property type="nucleotide sequence ID" value="NZ_BAAACJ010000019.1"/>
</dbReference>
<reference evidence="8 9" key="1">
    <citation type="submission" date="2023-07" db="EMBL/GenBank/DDBJ databases">
        <title>Genomic Encyclopedia of Type Strains, Phase IV (KMG-IV): sequencing the most valuable type-strain genomes for metagenomic binning, comparative biology and taxonomic classification.</title>
        <authorList>
            <person name="Goeker M."/>
        </authorList>
    </citation>
    <scope>NUCLEOTIDE SEQUENCE [LARGE SCALE GENOMIC DNA]</scope>
    <source>
        <strain evidence="8 9">DSM 1400</strain>
    </source>
</reference>
<dbReference type="InterPro" id="IPR000890">
    <property type="entry name" value="Aliphatic_acid_kin_short-chain"/>
</dbReference>
<evidence type="ECO:0000256" key="3">
    <source>
        <dbReference type="ARBA" id="ARBA00022741"/>
    </source>
</evidence>
<dbReference type="GO" id="GO:0047761">
    <property type="term" value="F:butyrate kinase activity"/>
    <property type="evidence" value="ECO:0007669"/>
    <property type="project" value="UniProtKB-EC"/>
</dbReference>
<dbReference type="CDD" id="cd24011">
    <property type="entry name" value="ASKHA_NBD_BK"/>
    <property type="match status" value="1"/>
</dbReference>
<keyword evidence="5 6" id="KW-0067">ATP-binding</keyword>
<dbReference type="Gene3D" id="3.30.420.40">
    <property type="match status" value="2"/>
</dbReference>
<evidence type="ECO:0000313" key="9">
    <source>
        <dbReference type="Proteomes" id="UP001224418"/>
    </source>
</evidence>
<evidence type="ECO:0000256" key="5">
    <source>
        <dbReference type="ARBA" id="ARBA00022840"/>
    </source>
</evidence>
<evidence type="ECO:0000256" key="2">
    <source>
        <dbReference type="ARBA" id="ARBA00022679"/>
    </source>
</evidence>
<keyword evidence="3 6" id="KW-0547">Nucleotide-binding</keyword>
<protein>
    <recommendedName>
        <fullName evidence="6">Probable butyrate kinase</fullName>
        <shortName evidence="6">BK</shortName>
        <ecNumber evidence="6">2.7.2.7</ecNumber>
    </recommendedName>
    <alternativeName>
        <fullName evidence="6">Branched-chain carboxylic acid kinase</fullName>
    </alternativeName>
</protein>